<evidence type="ECO:0000313" key="2">
    <source>
        <dbReference type="EMBL" id="CAG5074658.1"/>
    </source>
</evidence>
<feature type="transmembrane region" description="Helical" evidence="1">
    <location>
        <begin position="176"/>
        <end position="196"/>
    </location>
</feature>
<dbReference type="Proteomes" id="UP000679725">
    <property type="component" value="Unassembled WGS sequence"/>
</dbReference>
<comment type="caution">
    <text evidence="2">The sequence shown here is derived from an EMBL/GenBank/DDBJ whole genome shotgun (WGS) entry which is preliminary data.</text>
</comment>
<evidence type="ECO:0000313" key="3">
    <source>
        <dbReference type="Proteomes" id="UP000679725"/>
    </source>
</evidence>
<protein>
    <submittedName>
        <fullName evidence="2">Uncharacterized protein</fullName>
    </submittedName>
</protein>
<reference evidence="2 3" key="1">
    <citation type="submission" date="2021-04" db="EMBL/GenBank/DDBJ databases">
        <authorList>
            <person name="Rodrigo-Torres L."/>
            <person name="Arahal R. D."/>
            <person name="Lucena T."/>
        </authorList>
    </citation>
    <scope>NUCLEOTIDE SEQUENCE [LARGE SCALE GENOMIC DNA]</scope>
    <source>
        <strain evidence="2 3">CECT 9623</strain>
    </source>
</reference>
<keyword evidence="1" id="KW-0472">Membrane</keyword>
<feature type="transmembrane region" description="Helical" evidence="1">
    <location>
        <begin position="37"/>
        <end position="55"/>
    </location>
</feature>
<sequence length="241" mass="28724">MEKLSFHDTIRMYLPGLLLCGIMYVLHVGTLRDSSMVAIPALFIGLLLESVFRPLNDVYFYYLTRTYGWRDHNRELTFYIGVKERLIYQLHQRELNEHIISVHQLNRKQLSSVCASLLLRQYTSEKLFFFRSPKSFGILFFNSTLVMLAICFILFFSLFKIVPEPILNVSEEWQSVLLTIFIWIAAICFNFSRAFYTRSLKLELKFWSFLTWEELQSICDLVRLVYQFERNSNCLIYSNRH</sequence>
<keyword evidence="1" id="KW-0812">Transmembrane</keyword>
<gene>
    <name evidence="2" type="ORF">DYBT9623_05345</name>
</gene>
<proteinExistence type="predicted"/>
<keyword evidence="1" id="KW-1133">Transmembrane helix</keyword>
<name>A0ABM8UYG8_9BACT</name>
<feature type="transmembrane region" description="Helical" evidence="1">
    <location>
        <begin position="136"/>
        <end position="156"/>
    </location>
</feature>
<evidence type="ECO:0000256" key="1">
    <source>
        <dbReference type="SAM" id="Phobius"/>
    </source>
</evidence>
<keyword evidence="3" id="KW-1185">Reference proteome</keyword>
<dbReference type="EMBL" id="CAJRAU010000012">
    <property type="protein sequence ID" value="CAG5074658.1"/>
    <property type="molecule type" value="Genomic_DNA"/>
</dbReference>
<feature type="transmembrane region" description="Helical" evidence="1">
    <location>
        <begin position="12"/>
        <end position="31"/>
    </location>
</feature>
<organism evidence="2 3">
    <name type="scientific">Dyadobacter linearis</name>
    <dbReference type="NCBI Taxonomy" id="2823330"/>
    <lineage>
        <taxon>Bacteria</taxon>
        <taxon>Pseudomonadati</taxon>
        <taxon>Bacteroidota</taxon>
        <taxon>Cytophagia</taxon>
        <taxon>Cytophagales</taxon>
        <taxon>Spirosomataceae</taxon>
        <taxon>Dyadobacter</taxon>
    </lineage>
</organism>
<accession>A0ABM8UYG8</accession>